<keyword evidence="2" id="KW-0812">Transmembrane</keyword>
<dbReference type="PANTHER" id="PTHR42877:SF5">
    <property type="entry name" value="L-ORNITHINE N(5)-MONOOXYGENASE-RELATED"/>
    <property type="match status" value="1"/>
</dbReference>
<organism evidence="3 4">
    <name type="scientific">Vermiconidia calcicola</name>
    <dbReference type="NCBI Taxonomy" id="1690605"/>
    <lineage>
        <taxon>Eukaryota</taxon>
        <taxon>Fungi</taxon>
        <taxon>Dikarya</taxon>
        <taxon>Ascomycota</taxon>
        <taxon>Pezizomycotina</taxon>
        <taxon>Dothideomycetes</taxon>
        <taxon>Dothideomycetidae</taxon>
        <taxon>Mycosphaerellales</taxon>
        <taxon>Extremaceae</taxon>
        <taxon>Vermiconidia</taxon>
    </lineage>
</organism>
<reference evidence="3 4" key="1">
    <citation type="submission" date="2023-06" db="EMBL/GenBank/DDBJ databases">
        <title>Black Yeasts Isolated from many extreme environments.</title>
        <authorList>
            <person name="Coleine C."/>
            <person name="Stajich J.E."/>
            <person name="Selbmann L."/>
        </authorList>
    </citation>
    <scope>NUCLEOTIDE SEQUENCE [LARGE SCALE GENOMIC DNA]</scope>
    <source>
        <strain evidence="3 4">CCFEE 5887</strain>
    </source>
</reference>
<dbReference type="InterPro" id="IPR051209">
    <property type="entry name" value="FAD-bind_Monooxygenase_sf"/>
</dbReference>
<evidence type="ECO:0000256" key="2">
    <source>
        <dbReference type="SAM" id="Phobius"/>
    </source>
</evidence>
<keyword evidence="4" id="KW-1185">Reference proteome</keyword>
<dbReference type="InterPro" id="IPR036188">
    <property type="entry name" value="FAD/NAD-bd_sf"/>
</dbReference>
<keyword evidence="2" id="KW-1133">Transmembrane helix</keyword>
<evidence type="ECO:0008006" key="5">
    <source>
        <dbReference type="Google" id="ProtNLM"/>
    </source>
</evidence>
<name>A0AAV9Q9E5_9PEZI</name>
<accession>A0AAV9Q9E5</accession>
<evidence type="ECO:0000313" key="4">
    <source>
        <dbReference type="Proteomes" id="UP001345827"/>
    </source>
</evidence>
<dbReference type="SUPFAM" id="SSF51905">
    <property type="entry name" value="FAD/NAD(P)-binding domain"/>
    <property type="match status" value="2"/>
</dbReference>
<dbReference type="Pfam" id="PF13738">
    <property type="entry name" value="Pyr_redox_3"/>
    <property type="match status" value="1"/>
</dbReference>
<sequence>MSPYDRSISVIIIGAGPAGIAMAYRLKHDLGFEDFTIYEKLDGVGGTWRANTYPGCGCDLPSHLYSFSFNLNPNWSKQLCEQPEILQYMEDTVDKFDLRRHVHAEVECLGSKWNPAREKWDVQLKDLKTGIEFVRAASVFVSAVGAISFPRNVKFPGMEKFHGPMFHTARWDHTVDYTNKRVAVIGNGCSAAQVVPAIAKKVSFVQQYARSGQWYHARPNHQFTGLEKFMFRWLPFWQRLLRLWIFLDADEQTTTYFPTPKGVKARVAAEEESKRYIHSITPRKYWDSIVPTFPLGCKRRIFDPDYLEALNRPNVELLNHGIREITETGIVSSGGVQDDFDIIVLATGFEVAQFLTPMEIIGAQGTSLSQQWNECRGAQAYLGTYVHNFPNLAILFGPNTFPANNSALFACETQVNYTIRTLMKPLLDRRATIIEVKQAAEDRETQAIHQGLQKTVFSGDCSNWYIGAHGRNAASWPGRAISFWWRTWFPDWKAFNMEGGSQFWWLRALRRNLQHNSTLLALAILLLATSNFLSLSKTLLSRTGDVWYAKVKGVVS</sequence>
<evidence type="ECO:0000256" key="1">
    <source>
        <dbReference type="ARBA" id="ARBA00010139"/>
    </source>
</evidence>
<protein>
    <recommendedName>
        <fullName evidence="5">Monooxygenase</fullName>
    </recommendedName>
</protein>
<dbReference type="Proteomes" id="UP001345827">
    <property type="component" value="Unassembled WGS sequence"/>
</dbReference>
<keyword evidence="2" id="KW-0472">Membrane</keyword>
<dbReference type="Gene3D" id="3.50.50.60">
    <property type="entry name" value="FAD/NAD(P)-binding domain"/>
    <property type="match status" value="2"/>
</dbReference>
<feature type="transmembrane region" description="Helical" evidence="2">
    <location>
        <begin position="6"/>
        <end position="24"/>
    </location>
</feature>
<comment type="similarity">
    <text evidence="1">Belongs to the FAD-binding monooxygenase family.</text>
</comment>
<comment type="caution">
    <text evidence="3">The sequence shown here is derived from an EMBL/GenBank/DDBJ whole genome shotgun (WGS) entry which is preliminary data.</text>
</comment>
<dbReference type="PRINTS" id="PR00368">
    <property type="entry name" value="FADPNR"/>
</dbReference>
<dbReference type="EMBL" id="JAXLQG010000009">
    <property type="protein sequence ID" value="KAK5535945.1"/>
    <property type="molecule type" value="Genomic_DNA"/>
</dbReference>
<dbReference type="AlphaFoldDB" id="A0AAV9Q9E5"/>
<dbReference type="PANTHER" id="PTHR42877">
    <property type="entry name" value="L-ORNITHINE N(5)-MONOOXYGENASE-RELATED"/>
    <property type="match status" value="1"/>
</dbReference>
<evidence type="ECO:0000313" key="3">
    <source>
        <dbReference type="EMBL" id="KAK5535945.1"/>
    </source>
</evidence>
<gene>
    <name evidence="3" type="ORF">LTR25_005847</name>
</gene>
<proteinExistence type="inferred from homology"/>
<dbReference type="PRINTS" id="PR00469">
    <property type="entry name" value="PNDRDTASEII"/>
</dbReference>